<dbReference type="Proteomes" id="UP001419268">
    <property type="component" value="Unassembled WGS sequence"/>
</dbReference>
<accession>A0AAP0J430</accession>
<keyword evidence="2" id="KW-1185">Reference proteome</keyword>
<protein>
    <submittedName>
        <fullName evidence="1">Uncharacterized protein</fullName>
    </submittedName>
</protein>
<proteinExistence type="predicted"/>
<sequence length="61" mass="6783">MSLKSSTEEIFASNLLGKLKNNFSTIMLFGSSSPIDPILFTPFMSRSEYSWIVSLSCIAMI</sequence>
<reference evidence="1 2" key="1">
    <citation type="submission" date="2024-01" db="EMBL/GenBank/DDBJ databases">
        <title>Genome assemblies of Stephania.</title>
        <authorList>
            <person name="Yang L."/>
        </authorList>
    </citation>
    <scope>NUCLEOTIDE SEQUENCE [LARGE SCALE GENOMIC DNA]</scope>
    <source>
        <strain evidence="1">JXDWG</strain>
        <tissue evidence="1">Leaf</tissue>
    </source>
</reference>
<dbReference type="AlphaFoldDB" id="A0AAP0J430"/>
<comment type="caution">
    <text evidence="1">The sequence shown here is derived from an EMBL/GenBank/DDBJ whole genome shotgun (WGS) entry which is preliminary data.</text>
</comment>
<organism evidence="1 2">
    <name type="scientific">Stephania cephalantha</name>
    <dbReference type="NCBI Taxonomy" id="152367"/>
    <lineage>
        <taxon>Eukaryota</taxon>
        <taxon>Viridiplantae</taxon>
        <taxon>Streptophyta</taxon>
        <taxon>Embryophyta</taxon>
        <taxon>Tracheophyta</taxon>
        <taxon>Spermatophyta</taxon>
        <taxon>Magnoliopsida</taxon>
        <taxon>Ranunculales</taxon>
        <taxon>Menispermaceae</taxon>
        <taxon>Menispermoideae</taxon>
        <taxon>Cissampelideae</taxon>
        <taxon>Stephania</taxon>
    </lineage>
</organism>
<name>A0AAP0J430_9MAGN</name>
<evidence type="ECO:0000313" key="1">
    <source>
        <dbReference type="EMBL" id="KAK9126300.1"/>
    </source>
</evidence>
<dbReference type="EMBL" id="JBBNAG010000006">
    <property type="protein sequence ID" value="KAK9126300.1"/>
    <property type="molecule type" value="Genomic_DNA"/>
</dbReference>
<gene>
    <name evidence="1" type="ORF">Scep_015146</name>
</gene>
<evidence type="ECO:0000313" key="2">
    <source>
        <dbReference type="Proteomes" id="UP001419268"/>
    </source>
</evidence>